<evidence type="ECO:0000256" key="1">
    <source>
        <dbReference type="ARBA" id="ARBA00022679"/>
    </source>
</evidence>
<keyword evidence="5" id="KW-1185">Reference proteome</keyword>
<keyword evidence="2" id="KW-0012">Acyltransferase</keyword>
<evidence type="ECO:0000256" key="2">
    <source>
        <dbReference type="ARBA" id="ARBA00023315"/>
    </source>
</evidence>
<name>A0A506UDF4_9HYPH</name>
<proteinExistence type="predicted"/>
<sequence>MGGGGRRCAAQGRIENCGDCGVSLVLAIESPDQAEVTALLDCSDAYMATLYPPEGNFAVDLHALMQDDISFVVARLDGRAAGCGAIKWLADGTAELKRIFVAEDARGRGLGGRIMDFLETLARDRNVRHLFLETGPLNTEAVQMYRTRGFSQCGPFADYEDNPYSLFMTRDMTAGATSPEPVKQRVAS</sequence>
<dbReference type="CDD" id="cd04301">
    <property type="entry name" value="NAT_SF"/>
    <property type="match status" value="1"/>
</dbReference>
<dbReference type="AlphaFoldDB" id="A0A506UDF4"/>
<dbReference type="InterPro" id="IPR000182">
    <property type="entry name" value="GNAT_dom"/>
</dbReference>
<dbReference type="OrthoDB" id="9803233at2"/>
<feature type="domain" description="N-acetyltransferase" evidence="3">
    <location>
        <begin position="26"/>
        <end position="173"/>
    </location>
</feature>
<reference evidence="4 5" key="1">
    <citation type="submission" date="2019-06" db="EMBL/GenBank/DDBJ databases">
        <authorList>
            <person name="Li M."/>
        </authorList>
    </citation>
    <scope>NUCLEOTIDE SEQUENCE [LARGE SCALE GENOMIC DNA]</scope>
    <source>
        <strain evidence="4 5">BGMRC2036</strain>
    </source>
</reference>
<organism evidence="4 5">
    <name type="scientific">Martelella alba</name>
    <dbReference type="NCBI Taxonomy" id="2590451"/>
    <lineage>
        <taxon>Bacteria</taxon>
        <taxon>Pseudomonadati</taxon>
        <taxon>Pseudomonadota</taxon>
        <taxon>Alphaproteobacteria</taxon>
        <taxon>Hyphomicrobiales</taxon>
        <taxon>Aurantimonadaceae</taxon>
        <taxon>Martelella</taxon>
    </lineage>
</organism>
<dbReference type="EMBL" id="VHLG01000003">
    <property type="protein sequence ID" value="TPW31436.1"/>
    <property type="molecule type" value="Genomic_DNA"/>
</dbReference>
<evidence type="ECO:0000313" key="5">
    <source>
        <dbReference type="Proteomes" id="UP000318801"/>
    </source>
</evidence>
<dbReference type="SUPFAM" id="SSF55729">
    <property type="entry name" value="Acyl-CoA N-acyltransferases (Nat)"/>
    <property type="match status" value="1"/>
</dbReference>
<evidence type="ECO:0000259" key="3">
    <source>
        <dbReference type="PROSITE" id="PS51186"/>
    </source>
</evidence>
<dbReference type="InterPro" id="IPR050832">
    <property type="entry name" value="Bact_Acetyltransf"/>
</dbReference>
<dbReference type="InterPro" id="IPR016181">
    <property type="entry name" value="Acyl_CoA_acyltransferase"/>
</dbReference>
<dbReference type="Proteomes" id="UP000318801">
    <property type="component" value="Unassembled WGS sequence"/>
</dbReference>
<protein>
    <submittedName>
        <fullName evidence="4">GNAT family N-acetyltransferase</fullName>
    </submittedName>
</protein>
<dbReference type="PROSITE" id="PS51186">
    <property type="entry name" value="GNAT"/>
    <property type="match status" value="1"/>
</dbReference>
<dbReference type="PANTHER" id="PTHR43877:SF2">
    <property type="entry name" value="AMINOALKYLPHOSPHONATE N-ACETYLTRANSFERASE-RELATED"/>
    <property type="match status" value="1"/>
</dbReference>
<keyword evidence="1 4" id="KW-0808">Transferase</keyword>
<dbReference type="Pfam" id="PF00583">
    <property type="entry name" value="Acetyltransf_1"/>
    <property type="match status" value="1"/>
</dbReference>
<evidence type="ECO:0000313" key="4">
    <source>
        <dbReference type="EMBL" id="TPW31436.1"/>
    </source>
</evidence>
<comment type="caution">
    <text evidence="4">The sequence shown here is derived from an EMBL/GenBank/DDBJ whole genome shotgun (WGS) entry which is preliminary data.</text>
</comment>
<accession>A0A506UDF4</accession>
<dbReference type="GO" id="GO:0016747">
    <property type="term" value="F:acyltransferase activity, transferring groups other than amino-acyl groups"/>
    <property type="evidence" value="ECO:0007669"/>
    <property type="project" value="InterPro"/>
</dbReference>
<dbReference type="PANTHER" id="PTHR43877">
    <property type="entry name" value="AMINOALKYLPHOSPHONATE N-ACETYLTRANSFERASE-RELATED-RELATED"/>
    <property type="match status" value="1"/>
</dbReference>
<dbReference type="Gene3D" id="3.40.630.30">
    <property type="match status" value="1"/>
</dbReference>
<gene>
    <name evidence="4" type="ORF">FJU08_06645</name>
</gene>